<keyword evidence="3" id="KW-1185">Reference proteome</keyword>
<gene>
    <name evidence="2" type="ORF">Adt_39677</name>
</gene>
<evidence type="ECO:0000313" key="3">
    <source>
        <dbReference type="Proteomes" id="UP001604336"/>
    </source>
</evidence>
<name>A0ABD1Q5U8_9LAMI</name>
<dbReference type="EMBL" id="JBFOLK010000012">
    <property type="protein sequence ID" value="KAL2471541.1"/>
    <property type="molecule type" value="Genomic_DNA"/>
</dbReference>
<comment type="caution">
    <text evidence="2">The sequence shown here is derived from an EMBL/GenBank/DDBJ whole genome shotgun (WGS) entry which is preliminary data.</text>
</comment>
<reference evidence="3" key="1">
    <citation type="submission" date="2024-07" db="EMBL/GenBank/DDBJ databases">
        <title>Two chromosome-level genome assemblies of Korean endemic species Abeliophyllum distichum and Forsythia ovata (Oleaceae).</title>
        <authorList>
            <person name="Jang H."/>
        </authorList>
    </citation>
    <scope>NUCLEOTIDE SEQUENCE [LARGE SCALE GENOMIC DNA]</scope>
</reference>
<protein>
    <submittedName>
        <fullName evidence="2">Uncharacterized protein</fullName>
    </submittedName>
</protein>
<dbReference type="AlphaFoldDB" id="A0ABD1Q5U8"/>
<dbReference type="Proteomes" id="UP001604336">
    <property type="component" value="Unassembled WGS sequence"/>
</dbReference>
<evidence type="ECO:0000256" key="1">
    <source>
        <dbReference type="SAM" id="MobiDB-lite"/>
    </source>
</evidence>
<evidence type="ECO:0000313" key="2">
    <source>
        <dbReference type="EMBL" id="KAL2471541.1"/>
    </source>
</evidence>
<proteinExistence type="predicted"/>
<feature type="region of interest" description="Disordered" evidence="1">
    <location>
        <begin position="137"/>
        <end position="175"/>
    </location>
</feature>
<feature type="compositionally biased region" description="Polar residues" evidence="1">
    <location>
        <begin position="147"/>
        <end position="160"/>
    </location>
</feature>
<sequence length="175" mass="19706">MRLVEKQVRFIVPPCYPSWIEVLKEQQACLHSIIETYFDLQDDRSSDEYPTVYTVVDRLAANCYRDYKLKERSTKNNANRGKAKYSSVQGSKSFSTTRYDQDKLIKNRETQQIQVASIGASVDECATTKEVLGERRGHVRGVGCVSKGTSSSPDSITASNPPERKSNQFSKDPLG</sequence>
<accession>A0ABD1Q5U8</accession>
<organism evidence="2 3">
    <name type="scientific">Abeliophyllum distichum</name>
    <dbReference type="NCBI Taxonomy" id="126358"/>
    <lineage>
        <taxon>Eukaryota</taxon>
        <taxon>Viridiplantae</taxon>
        <taxon>Streptophyta</taxon>
        <taxon>Embryophyta</taxon>
        <taxon>Tracheophyta</taxon>
        <taxon>Spermatophyta</taxon>
        <taxon>Magnoliopsida</taxon>
        <taxon>eudicotyledons</taxon>
        <taxon>Gunneridae</taxon>
        <taxon>Pentapetalae</taxon>
        <taxon>asterids</taxon>
        <taxon>lamiids</taxon>
        <taxon>Lamiales</taxon>
        <taxon>Oleaceae</taxon>
        <taxon>Forsythieae</taxon>
        <taxon>Abeliophyllum</taxon>
    </lineage>
</organism>